<dbReference type="InterPro" id="IPR007110">
    <property type="entry name" value="Ig-like_dom"/>
</dbReference>
<comment type="caution">
    <text evidence="2">The sequence shown here is derived from an EMBL/GenBank/DDBJ whole genome shotgun (WGS) entry which is preliminary data.</text>
</comment>
<dbReference type="Proteomes" id="UP001362999">
    <property type="component" value="Unassembled WGS sequence"/>
</dbReference>
<proteinExistence type="predicted"/>
<name>A0AAW0A555_9AGAR</name>
<evidence type="ECO:0000313" key="3">
    <source>
        <dbReference type="Proteomes" id="UP001362999"/>
    </source>
</evidence>
<evidence type="ECO:0000259" key="1">
    <source>
        <dbReference type="PROSITE" id="PS50835"/>
    </source>
</evidence>
<evidence type="ECO:0000313" key="2">
    <source>
        <dbReference type="EMBL" id="KAK7001236.1"/>
    </source>
</evidence>
<accession>A0AAW0A555</accession>
<reference evidence="2 3" key="1">
    <citation type="journal article" date="2024" name="J Genomics">
        <title>Draft genome sequencing and assembly of Favolaschia claudopus CIRM-BRFM 2984 isolated from oak limbs.</title>
        <authorList>
            <person name="Navarro D."/>
            <person name="Drula E."/>
            <person name="Chaduli D."/>
            <person name="Cazenave R."/>
            <person name="Ahrendt S."/>
            <person name="Wang J."/>
            <person name="Lipzen A."/>
            <person name="Daum C."/>
            <person name="Barry K."/>
            <person name="Grigoriev I.V."/>
            <person name="Favel A."/>
            <person name="Rosso M.N."/>
            <person name="Martin F."/>
        </authorList>
    </citation>
    <scope>NUCLEOTIDE SEQUENCE [LARGE SCALE GENOMIC DNA]</scope>
    <source>
        <strain evidence="2 3">CIRM-BRFM 2984</strain>
    </source>
</reference>
<dbReference type="EMBL" id="JAWWNJ010000084">
    <property type="protein sequence ID" value="KAK7001236.1"/>
    <property type="molecule type" value="Genomic_DNA"/>
</dbReference>
<dbReference type="PROSITE" id="PS50835">
    <property type="entry name" value="IG_LIKE"/>
    <property type="match status" value="1"/>
</dbReference>
<gene>
    <name evidence="2" type="ORF">R3P38DRAFT_2559332</name>
</gene>
<sequence>MYLSTLSGGFLRRSRTSSSVLQTALCYLEAIRPKVPELILKEQSGQGSSAEFDSEFKALTCTAELELSAMEFDTPVAWRNAEDVMDTVRVCDNDDIACAATPLSISVLVSPLFLVYSGGAVASSHESVLGSETQLPKLVIFLCYTLLRYSLTFLPRYFVRRTSQMYF</sequence>
<feature type="domain" description="Ig-like" evidence="1">
    <location>
        <begin position="33"/>
        <end position="110"/>
    </location>
</feature>
<protein>
    <recommendedName>
        <fullName evidence="1">Ig-like domain-containing protein</fullName>
    </recommendedName>
</protein>
<dbReference type="AlphaFoldDB" id="A0AAW0A555"/>
<organism evidence="2 3">
    <name type="scientific">Favolaschia claudopus</name>
    <dbReference type="NCBI Taxonomy" id="2862362"/>
    <lineage>
        <taxon>Eukaryota</taxon>
        <taxon>Fungi</taxon>
        <taxon>Dikarya</taxon>
        <taxon>Basidiomycota</taxon>
        <taxon>Agaricomycotina</taxon>
        <taxon>Agaricomycetes</taxon>
        <taxon>Agaricomycetidae</taxon>
        <taxon>Agaricales</taxon>
        <taxon>Marasmiineae</taxon>
        <taxon>Mycenaceae</taxon>
        <taxon>Favolaschia</taxon>
    </lineage>
</organism>
<keyword evidence="3" id="KW-1185">Reference proteome</keyword>